<evidence type="ECO:0000313" key="13">
    <source>
        <dbReference type="Proteomes" id="UP001159427"/>
    </source>
</evidence>
<dbReference type="InterPro" id="IPR017452">
    <property type="entry name" value="GPCR_Rhodpsn_7TM"/>
</dbReference>
<evidence type="ECO:0000256" key="8">
    <source>
        <dbReference type="ARBA" id="ARBA00023180"/>
    </source>
</evidence>
<feature type="transmembrane region" description="Helical" evidence="10">
    <location>
        <begin position="163"/>
        <end position="184"/>
    </location>
</feature>
<reference evidence="12 13" key="1">
    <citation type="submission" date="2022-05" db="EMBL/GenBank/DDBJ databases">
        <authorList>
            <consortium name="Genoscope - CEA"/>
            <person name="William W."/>
        </authorList>
    </citation>
    <scope>NUCLEOTIDE SEQUENCE [LARGE SCALE GENOMIC DNA]</scope>
</reference>
<dbReference type="InterPro" id="IPR000276">
    <property type="entry name" value="GPCR_Rhodpsn"/>
</dbReference>
<keyword evidence="4 10" id="KW-1133">Transmembrane helix</keyword>
<evidence type="ECO:0000256" key="10">
    <source>
        <dbReference type="SAM" id="Phobius"/>
    </source>
</evidence>
<keyword evidence="9" id="KW-0807">Transducer</keyword>
<evidence type="ECO:0000256" key="4">
    <source>
        <dbReference type="ARBA" id="ARBA00022989"/>
    </source>
</evidence>
<protein>
    <recommendedName>
        <fullName evidence="11">G-protein coupled receptors family 1 profile domain-containing protein</fullName>
    </recommendedName>
</protein>
<feature type="transmembrane region" description="Helical" evidence="10">
    <location>
        <begin position="89"/>
        <end position="109"/>
    </location>
</feature>
<feature type="transmembrane region" description="Helical" evidence="10">
    <location>
        <begin position="6"/>
        <end position="31"/>
    </location>
</feature>
<comment type="caution">
    <text evidence="12">The sequence shown here is derived from an EMBL/GenBank/DDBJ whole genome shotgun (WGS) entry which is preliminary data.</text>
</comment>
<feature type="transmembrane region" description="Helical" evidence="10">
    <location>
        <begin position="209"/>
        <end position="227"/>
    </location>
</feature>
<evidence type="ECO:0000313" key="12">
    <source>
        <dbReference type="EMBL" id="CAH3025984.1"/>
    </source>
</evidence>
<keyword evidence="2" id="KW-1003">Cell membrane</keyword>
<feature type="transmembrane region" description="Helical" evidence="10">
    <location>
        <begin position="247"/>
        <end position="267"/>
    </location>
</feature>
<dbReference type="Proteomes" id="UP001159427">
    <property type="component" value="Unassembled WGS sequence"/>
</dbReference>
<dbReference type="PANTHER" id="PTHR24246:SF27">
    <property type="entry name" value="ADENOSINE RECEPTOR, ISOFORM A"/>
    <property type="match status" value="1"/>
</dbReference>
<organism evidence="12 13">
    <name type="scientific">Porites evermanni</name>
    <dbReference type="NCBI Taxonomy" id="104178"/>
    <lineage>
        <taxon>Eukaryota</taxon>
        <taxon>Metazoa</taxon>
        <taxon>Cnidaria</taxon>
        <taxon>Anthozoa</taxon>
        <taxon>Hexacorallia</taxon>
        <taxon>Scleractinia</taxon>
        <taxon>Fungiina</taxon>
        <taxon>Poritidae</taxon>
        <taxon>Porites</taxon>
    </lineage>
</organism>
<dbReference type="EMBL" id="CALNXI010000382">
    <property type="protein sequence ID" value="CAH3025984.1"/>
    <property type="molecule type" value="Genomic_DNA"/>
</dbReference>
<keyword evidence="3 10" id="KW-0812">Transmembrane</keyword>
<dbReference type="CDD" id="cd00637">
    <property type="entry name" value="7tm_classA_rhodopsin-like"/>
    <property type="match status" value="1"/>
</dbReference>
<dbReference type="Pfam" id="PF00001">
    <property type="entry name" value="7tm_1"/>
    <property type="match status" value="1"/>
</dbReference>
<feature type="transmembrane region" description="Helical" evidence="10">
    <location>
        <begin position="43"/>
        <end position="64"/>
    </location>
</feature>
<evidence type="ECO:0000256" key="2">
    <source>
        <dbReference type="ARBA" id="ARBA00022475"/>
    </source>
</evidence>
<dbReference type="Gene3D" id="1.20.1070.10">
    <property type="entry name" value="Rhodopsin 7-helix transmembrane proteins"/>
    <property type="match status" value="1"/>
</dbReference>
<dbReference type="PRINTS" id="PR00237">
    <property type="entry name" value="GPCRRHODOPSN"/>
</dbReference>
<keyword evidence="5" id="KW-0297">G-protein coupled receptor</keyword>
<feature type="domain" description="G-protein coupled receptors family 1 profile" evidence="11">
    <location>
        <begin position="22"/>
        <end position="267"/>
    </location>
</feature>
<keyword evidence="13" id="KW-1185">Reference proteome</keyword>
<name>A0ABN8M8N4_9CNID</name>
<keyword evidence="8" id="KW-0325">Glycoprotein</keyword>
<dbReference type="PANTHER" id="PTHR24246">
    <property type="entry name" value="OLFACTORY RECEPTOR AND ADENOSINE RECEPTOR"/>
    <property type="match status" value="1"/>
</dbReference>
<evidence type="ECO:0000256" key="9">
    <source>
        <dbReference type="ARBA" id="ARBA00023224"/>
    </source>
</evidence>
<evidence type="ECO:0000256" key="1">
    <source>
        <dbReference type="ARBA" id="ARBA00004651"/>
    </source>
</evidence>
<proteinExistence type="predicted"/>
<accession>A0ABN8M8N4</accession>
<keyword evidence="6 10" id="KW-0472">Membrane</keyword>
<dbReference type="PROSITE" id="PS50262">
    <property type="entry name" value="G_PROTEIN_RECEP_F1_2"/>
    <property type="match status" value="1"/>
</dbReference>
<evidence type="ECO:0000259" key="11">
    <source>
        <dbReference type="PROSITE" id="PS50262"/>
    </source>
</evidence>
<evidence type="ECO:0000256" key="6">
    <source>
        <dbReference type="ARBA" id="ARBA00023136"/>
    </source>
</evidence>
<keyword evidence="7" id="KW-0675">Receptor</keyword>
<evidence type="ECO:0000256" key="3">
    <source>
        <dbReference type="ARBA" id="ARBA00022692"/>
    </source>
</evidence>
<evidence type="ECO:0000256" key="7">
    <source>
        <dbReference type="ARBA" id="ARBA00023170"/>
    </source>
</evidence>
<feature type="transmembrane region" description="Helical" evidence="10">
    <location>
        <begin position="129"/>
        <end position="151"/>
    </location>
</feature>
<sequence length="284" mass="31617">MLNTERLLSWVIIVESSLVCIGNVVTVLVFWKQRVLLKRACYLLLNLAFADSLRACYLLLNLAFADSLVGATELIHAAIHERAFSGSPLGILGALFASVSLLSLVLIALERAYAVLWPFRHRVASARNYIISIVLVWIGAVCLTMMPLTSLHLAGKDGRLPSYLLANTVILISLCLIIVAYLAIRKRLRSTNHTFEAHYRKSFKQNVNLSRTLFLAVGLSIGLWLPATATYTVLAFHDKQPFTDNNVLIFMATILYLGNSLVNPIVYSCRMPMFKAAVKKSFET</sequence>
<comment type="subcellular location">
    <subcellularLocation>
        <location evidence="1">Cell membrane</location>
        <topology evidence="1">Multi-pass membrane protein</topology>
    </subcellularLocation>
</comment>
<evidence type="ECO:0000256" key="5">
    <source>
        <dbReference type="ARBA" id="ARBA00023040"/>
    </source>
</evidence>
<dbReference type="SUPFAM" id="SSF81321">
    <property type="entry name" value="Family A G protein-coupled receptor-like"/>
    <property type="match status" value="1"/>
</dbReference>
<gene>
    <name evidence="12" type="ORF">PEVE_00027755</name>
</gene>